<organism evidence="1 2">
    <name type="scientific">Yersinia intermedia</name>
    <dbReference type="NCBI Taxonomy" id="631"/>
    <lineage>
        <taxon>Bacteria</taxon>
        <taxon>Pseudomonadati</taxon>
        <taxon>Pseudomonadota</taxon>
        <taxon>Gammaproteobacteria</taxon>
        <taxon>Enterobacterales</taxon>
        <taxon>Yersiniaceae</taxon>
        <taxon>Yersinia</taxon>
    </lineage>
</organism>
<sequence>MNTIEIKVSVDTGPIDSLITKLELAVELQKQLTQEPLQTKKVTVPDVIHVTSGKFGVVVSWNVWWPGAVRVHSEYRKGDETTQMRSQPISKSWQSYLVNGLPAGQDIECHVRFYDNDGKEVFRSTTVTGKASADASEILNATPFAVDTGQTYSLRTGIHIDSFILGGSVCASKIETSLASIKELQDNVAAIIATAIENQQYIERVNHQREKDFVALSKAVRSVEESISQLSHRDSFIR</sequence>
<evidence type="ECO:0000313" key="1">
    <source>
        <dbReference type="EMBL" id="OVZ87044.1"/>
    </source>
</evidence>
<proteinExistence type="predicted"/>
<comment type="caution">
    <text evidence="1">The sequence shown here is derived from an EMBL/GenBank/DDBJ whole genome shotgun (WGS) entry which is preliminary data.</text>
</comment>
<dbReference type="AlphaFoldDB" id="A0A209A2U4"/>
<gene>
    <name evidence="1" type="ORF">CBW57_09630</name>
</gene>
<evidence type="ECO:0008006" key="3">
    <source>
        <dbReference type="Google" id="ProtNLM"/>
    </source>
</evidence>
<dbReference type="Proteomes" id="UP000196440">
    <property type="component" value="Unassembled WGS sequence"/>
</dbReference>
<protein>
    <recommendedName>
        <fullName evidence="3">Phage protein</fullName>
    </recommendedName>
</protein>
<reference evidence="1 2" key="1">
    <citation type="submission" date="2017-05" db="EMBL/GenBank/DDBJ databases">
        <title>Whole genome sequencing of Yersinia kristensenii.</title>
        <authorList>
            <person name="Campioni F."/>
        </authorList>
    </citation>
    <scope>NUCLEOTIDE SEQUENCE [LARGE SCALE GENOMIC DNA]</scope>
    <source>
        <strain evidence="1 2">CFSAN060536</strain>
    </source>
</reference>
<accession>A0A209A2U4</accession>
<dbReference type="EMBL" id="NHOI01000011">
    <property type="protein sequence ID" value="OVZ87044.1"/>
    <property type="molecule type" value="Genomic_DNA"/>
</dbReference>
<evidence type="ECO:0000313" key="2">
    <source>
        <dbReference type="Proteomes" id="UP000196440"/>
    </source>
</evidence>
<name>A0A209A2U4_YERIN</name>
<dbReference type="RefSeq" id="WP_050322218.1">
    <property type="nucleotide sequence ID" value="NZ_NHOI01000011.1"/>
</dbReference>